<evidence type="ECO:0000256" key="5">
    <source>
        <dbReference type="ARBA" id="ARBA00022989"/>
    </source>
</evidence>
<dbReference type="InterPro" id="IPR003660">
    <property type="entry name" value="HAMP_dom"/>
</dbReference>
<sequence length="674" mass="74281">MEKKGRTKRSKSRRSIKAKFLLIMSLILIIGVATLNYSVYLISKNVLTDNFEETARELSKSTELIIEGFLSEYEGIVAAAIKTEEFSDYDGSPESTQRLKNYLDLVVEEYPNILFMYLGTENGDMIMRPNGNLKPDYDPRMRPWYSDALNTDEIVWTQPYIDSTTKDLVVTCTAKVKDKNNKLMGVIGLDLKLEQLSELVNSITIGKTGYPALVDGNLLMMTSPDLTLIGKEIPVPEINEALKANSSEVIKYIYEADDKKIKKLALIEPLEKVNWYIIATFSESEIVEDIAAITWTIILYGLAILVISLIIIFISTTQIGNNIKKIVGVMERAQNGDLTAVATIHSNDEINHLADYMASAFESIGMMIKNVQGVTQEVSYAAENLAATSEETSASVDEISKSVSDISKGAQEQAADAEKGATYVNELAKKFEELNSNTSDMLSASAKVLDANEKGLSSIQLLREKTKLNDDANLKISEAIHALNDKTQSIGNILNTISSISEQTNLLALNASIEAARAGEFGRGFAVVAEEIRKLAEESAKSTEEIREIIVNIQSDSNKTVTSMTEVQTISKEQSQAVYDVNDQFDEISDAINEINTGIKRISVSVDQLNHDKNNIVESIEGISAVSEETAAASQQMDATMDQQVFAIEEVAKSAEKLNELASILNQEISKFKI</sequence>
<feature type="domain" description="Methyl-accepting transducer" evidence="11">
    <location>
        <begin position="388"/>
        <end position="638"/>
    </location>
</feature>
<evidence type="ECO:0000259" key="11">
    <source>
        <dbReference type="PROSITE" id="PS50111"/>
    </source>
</evidence>
<evidence type="ECO:0000256" key="6">
    <source>
        <dbReference type="ARBA" id="ARBA00023136"/>
    </source>
</evidence>
<feature type="transmembrane region" description="Helical" evidence="10">
    <location>
        <begin position="292"/>
        <end position="315"/>
    </location>
</feature>
<dbReference type="InterPro" id="IPR004089">
    <property type="entry name" value="MCPsignal_dom"/>
</dbReference>
<evidence type="ECO:0000256" key="10">
    <source>
        <dbReference type="SAM" id="Phobius"/>
    </source>
</evidence>
<evidence type="ECO:0000313" key="13">
    <source>
        <dbReference type="EMBL" id="MBF4695625.1"/>
    </source>
</evidence>
<dbReference type="Gene3D" id="1.10.287.950">
    <property type="entry name" value="Methyl-accepting chemotaxis protein"/>
    <property type="match status" value="1"/>
</dbReference>
<dbReference type="InterPro" id="IPR004090">
    <property type="entry name" value="Chemotax_Me-accpt_rcpt"/>
</dbReference>
<evidence type="ECO:0000256" key="9">
    <source>
        <dbReference type="PROSITE-ProRule" id="PRU00284"/>
    </source>
</evidence>
<dbReference type="CDD" id="cd12912">
    <property type="entry name" value="PDC2_MCP_like"/>
    <property type="match status" value="1"/>
</dbReference>
<dbReference type="SMART" id="SM00283">
    <property type="entry name" value="MA"/>
    <property type="match status" value="1"/>
</dbReference>
<evidence type="ECO:0000259" key="12">
    <source>
        <dbReference type="PROSITE" id="PS50885"/>
    </source>
</evidence>
<comment type="similarity">
    <text evidence="8">Belongs to the methyl-accepting chemotaxis (MCP) protein family.</text>
</comment>
<dbReference type="Pfam" id="PF00015">
    <property type="entry name" value="MCPsignal"/>
    <property type="match status" value="1"/>
</dbReference>
<dbReference type="Proteomes" id="UP000614200">
    <property type="component" value="Unassembled WGS sequence"/>
</dbReference>
<keyword evidence="7 9" id="KW-0807">Transducer</keyword>
<dbReference type="RefSeq" id="WP_194703865.1">
    <property type="nucleotide sequence ID" value="NZ_JADKNH010000018.1"/>
</dbReference>
<feature type="domain" description="HAMP" evidence="12">
    <location>
        <begin position="317"/>
        <end position="369"/>
    </location>
</feature>
<keyword evidence="6 10" id="KW-0472">Membrane</keyword>
<dbReference type="PANTHER" id="PTHR32089:SF112">
    <property type="entry name" value="LYSOZYME-LIKE PROTEIN-RELATED"/>
    <property type="match status" value="1"/>
</dbReference>
<protein>
    <submittedName>
        <fullName evidence="13">Methyl-accepting chemotaxis protein</fullName>
    </submittedName>
</protein>
<dbReference type="SUPFAM" id="SSF103190">
    <property type="entry name" value="Sensory domain-like"/>
    <property type="match status" value="1"/>
</dbReference>
<evidence type="ECO:0000256" key="3">
    <source>
        <dbReference type="ARBA" id="ARBA00022500"/>
    </source>
</evidence>
<dbReference type="CDD" id="cd11386">
    <property type="entry name" value="MCP_signal"/>
    <property type="match status" value="1"/>
</dbReference>
<name>A0ABS0A0E7_9FIRM</name>
<evidence type="ECO:0000256" key="8">
    <source>
        <dbReference type="ARBA" id="ARBA00029447"/>
    </source>
</evidence>
<feature type="transmembrane region" description="Helical" evidence="10">
    <location>
        <begin position="20"/>
        <end position="42"/>
    </location>
</feature>
<keyword evidence="4 10" id="KW-0812">Transmembrane</keyword>
<dbReference type="InterPro" id="IPR033479">
    <property type="entry name" value="dCache_1"/>
</dbReference>
<evidence type="ECO:0000256" key="7">
    <source>
        <dbReference type="ARBA" id="ARBA00023224"/>
    </source>
</evidence>
<keyword evidence="5 10" id="KW-1133">Transmembrane helix</keyword>
<keyword evidence="3" id="KW-0145">Chemotaxis</keyword>
<dbReference type="PROSITE" id="PS50885">
    <property type="entry name" value="HAMP"/>
    <property type="match status" value="1"/>
</dbReference>
<evidence type="ECO:0000313" key="14">
    <source>
        <dbReference type="Proteomes" id="UP000614200"/>
    </source>
</evidence>
<keyword evidence="14" id="KW-1185">Reference proteome</keyword>
<comment type="subcellular location">
    <subcellularLocation>
        <location evidence="1">Cell membrane</location>
        <topology evidence="1">Multi-pass membrane protein</topology>
    </subcellularLocation>
</comment>
<dbReference type="PRINTS" id="PR00260">
    <property type="entry name" value="CHEMTRNSDUCR"/>
</dbReference>
<dbReference type="Pfam" id="PF02743">
    <property type="entry name" value="dCache_1"/>
    <property type="match status" value="1"/>
</dbReference>
<keyword evidence="2" id="KW-1003">Cell membrane</keyword>
<accession>A0ABS0A0E7</accession>
<evidence type="ECO:0000256" key="1">
    <source>
        <dbReference type="ARBA" id="ARBA00004651"/>
    </source>
</evidence>
<comment type="caution">
    <text evidence="13">The sequence shown here is derived from an EMBL/GenBank/DDBJ whole genome shotgun (WGS) entry which is preliminary data.</text>
</comment>
<dbReference type="Gene3D" id="3.30.450.20">
    <property type="entry name" value="PAS domain"/>
    <property type="match status" value="2"/>
</dbReference>
<gene>
    <name evidence="13" type="ORF">ISU02_21230</name>
</gene>
<dbReference type="InterPro" id="IPR029151">
    <property type="entry name" value="Sensor-like_sf"/>
</dbReference>
<proteinExistence type="inferred from homology"/>
<dbReference type="PROSITE" id="PS50111">
    <property type="entry name" value="CHEMOTAXIS_TRANSDUC_2"/>
    <property type="match status" value="1"/>
</dbReference>
<dbReference type="PANTHER" id="PTHR32089">
    <property type="entry name" value="METHYL-ACCEPTING CHEMOTAXIS PROTEIN MCPB"/>
    <property type="match status" value="1"/>
</dbReference>
<dbReference type="CDD" id="cd18773">
    <property type="entry name" value="PDC1_HK_sensor"/>
    <property type="match status" value="1"/>
</dbReference>
<dbReference type="CDD" id="cd06225">
    <property type="entry name" value="HAMP"/>
    <property type="match status" value="1"/>
</dbReference>
<evidence type="ECO:0000256" key="4">
    <source>
        <dbReference type="ARBA" id="ARBA00022692"/>
    </source>
</evidence>
<dbReference type="EMBL" id="JADKNH010000018">
    <property type="protein sequence ID" value="MBF4695625.1"/>
    <property type="molecule type" value="Genomic_DNA"/>
</dbReference>
<reference evidence="13 14" key="1">
    <citation type="submission" date="2020-11" db="EMBL/GenBank/DDBJ databases">
        <title>Fusibacter basophilias sp. nov.</title>
        <authorList>
            <person name="Qiu D."/>
        </authorList>
    </citation>
    <scope>NUCLEOTIDE SEQUENCE [LARGE SCALE GENOMIC DNA]</scope>
    <source>
        <strain evidence="13 14">Q10-2</strain>
    </source>
</reference>
<organism evidence="13 14">
    <name type="scientific">Fusibacter ferrireducens</name>
    <dbReference type="NCBI Taxonomy" id="2785058"/>
    <lineage>
        <taxon>Bacteria</taxon>
        <taxon>Bacillati</taxon>
        <taxon>Bacillota</taxon>
        <taxon>Clostridia</taxon>
        <taxon>Eubacteriales</taxon>
        <taxon>Eubacteriales Family XII. Incertae Sedis</taxon>
        <taxon>Fusibacter</taxon>
    </lineage>
</organism>
<dbReference type="SUPFAM" id="SSF58104">
    <property type="entry name" value="Methyl-accepting chemotaxis protein (MCP) signaling domain"/>
    <property type="match status" value="1"/>
</dbReference>
<evidence type="ECO:0000256" key="2">
    <source>
        <dbReference type="ARBA" id="ARBA00022475"/>
    </source>
</evidence>